<dbReference type="InterPro" id="IPR005829">
    <property type="entry name" value="Sugar_transporter_CS"/>
</dbReference>
<evidence type="ECO:0000313" key="9">
    <source>
        <dbReference type="EMBL" id="CAH0018766.1"/>
    </source>
</evidence>
<reference evidence="9" key="1">
    <citation type="submission" date="2021-10" db="EMBL/GenBank/DDBJ databases">
        <authorList>
            <person name="Piombo E."/>
        </authorList>
    </citation>
    <scope>NUCLEOTIDE SEQUENCE</scope>
</reference>
<sequence length="529" mass="59439">MIFQVLPSNTKPWYRTKHLMLLNFFIAIPLLSASAVGFDGAMMNGLQTLPQWRNTFGNPTGALLGFMNAVYPISKVIGLFPATWIGDRYGRKKVMYIGFILLPIGAALQGASQNTAMFIGARFVIGFATSFLAQPSPILVTELAYPTHRAKATALYNTCFYFGAVLAAWSTYGTFRIASTWSWRIPSILQQAIPLFQTIFVFWVPESPRLVNSHLPPRCHCAITNHTSWLMANNKEDEARRILRKYHGGGDESSPLVEFELKEITQALQIERASEQSRSYLELMRTGPNRHRTALAFLIAFFTQWNGCSVLSYYLTLVLNTIGITEPAQQTLINGMLQIFNWVVAVCGGALLVDRVGRRSLFLVGTGGMMLSYIAWTILNAKFAKTQDQRMGTAVLVFIFVYYFFYDISWTPLPIAYTAEIFPYTLRGRGMTTNYVGTYLGLISGQFINPIAMKDIGWRYYIVFCGILFLMVIAIYFWVPETKGRTLEEIAEIFDGPRSHLTAVANNNSPKVSTEILEVEVGKGTETRV</sequence>
<dbReference type="PROSITE" id="PS00216">
    <property type="entry name" value="SUGAR_TRANSPORT_1"/>
    <property type="match status" value="1"/>
</dbReference>
<feature type="transmembrane region" description="Helical" evidence="7">
    <location>
        <begin position="21"/>
        <end position="42"/>
    </location>
</feature>
<feature type="transmembrane region" description="Helical" evidence="7">
    <location>
        <begin position="181"/>
        <end position="204"/>
    </location>
</feature>
<dbReference type="SUPFAM" id="SSF103473">
    <property type="entry name" value="MFS general substrate transporter"/>
    <property type="match status" value="1"/>
</dbReference>
<feature type="transmembrane region" description="Helical" evidence="7">
    <location>
        <begin position="434"/>
        <end position="452"/>
    </location>
</feature>
<dbReference type="Pfam" id="PF00083">
    <property type="entry name" value="Sugar_tr"/>
    <property type="match status" value="2"/>
</dbReference>
<dbReference type="GO" id="GO:0005351">
    <property type="term" value="F:carbohydrate:proton symporter activity"/>
    <property type="evidence" value="ECO:0007669"/>
    <property type="project" value="TreeGrafter"/>
</dbReference>
<evidence type="ECO:0000256" key="5">
    <source>
        <dbReference type="ARBA" id="ARBA00022989"/>
    </source>
</evidence>
<dbReference type="Gene3D" id="1.20.1250.20">
    <property type="entry name" value="MFS general substrate transporter like domains"/>
    <property type="match status" value="1"/>
</dbReference>
<dbReference type="FunFam" id="1.20.1250.20:FF:000117">
    <property type="entry name" value="MFS hexose transporter"/>
    <property type="match status" value="1"/>
</dbReference>
<accession>A0A9N9V8N0</accession>
<dbReference type="AlphaFoldDB" id="A0A9N9V8N0"/>
<proteinExistence type="inferred from homology"/>
<evidence type="ECO:0000256" key="4">
    <source>
        <dbReference type="ARBA" id="ARBA00022692"/>
    </source>
</evidence>
<feature type="transmembrane region" description="Helical" evidence="7">
    <location>
        <begin position="117"/>
        <end position="133"/>
    </location>
</feature>
<feature type="transmembrane region" description="Helical" evidence="7">
    <location>
        <begin position="391"/>
        <end position="413"/>
    </location>
</feature>
<keyword evidence="10" id="KW-1185">Reference proteome</keyword>
<feature type="transmembrane region" description="Helical" evidence="7">
    <location>
        <begin position="62"/>
        <end position="82"/>
    </location>
</feature>
<evidence type="ECO:0000256" key="6">
    <source>
        <dbReference type="ARBA" id="ARBA00023136"/>
    </source>
</evidence>
<dbReference type="InterPro" id="IPR005828">
    <property type="entry name" value="MFS_sugar_transport-like"/>
</dbReference>
<gene>
    <name evidence="9" type="ORF">CRHIZ90672A_00005389</name>
</gene>
<evidence type="ECO:0000256" key="1">
    <source>
        <dbReference type="ARBA" id="ARBA00004141"/>
    </source>
</evidence>
<comment type="caution">
    <text evidence="9">The sequence shown here is derived from an EMBL/GenBank/DDBJ whole genome shotgun (WGS) entry which is preliminary data.</text>
</comment>
<organism evidence="9 10">
    <name type="scientific">Clonostachys rhizophaga</name>
    <dbReference type="NCBI Taxonomy" id="160324"/>
    <lineage>
        <taxon>Eukaryota</taxon>
        <taxon>Fungi</taxon>
        <taxon>Dikarya</taxon>
        <taxon>Ascomycota</taxon>
        <taxon>Pezizomycotina</taxon>
        <taxon>Sordariomycetes</taxon>
        <taxon>Hypocreomycetidae</taxon>
        <taxon>Hypocreales</taxon>
        <taxon>Bionectriaceae</taxon>
        <taxon>Clonostachys</taxon>
    </lineage>
</organism>
<comment type="subcellular location">
    <subcellularLocation>
        <location evidence="1">Membrane</location>
        <topology evidence="1">Multi-pass membrane protein</topology>
    </subcellularLocation>
</comment>
<dbReference type="InterPro" id="IPR003663">
    <property type="entry name" value="Sugar/inositol_transpt"/>
</dbReference>
<dbReference type="Proteomes" id="UP000696573">
    <property type="component" value="Unassembled WGS sequence"/>
</dbReference>
<dbReference type="PROSITE" id="PS50850">
    <property type="entry name" value="MFS"/>
    <property type="match status" value="1"/>
</dbReference>
<evidence type="ECO:0000256" key="3">
    <source>
        <dbReference type="ARBA" id="ARBA00022448"/>
    </source>
</evidence>
<feature type="transmembrane region" description="Helical" evidence="7">
    <location>
        <begin position="360"/>
        <end position="379"/>
    </location>
</feature>
<dbReference type="PANTHER" id="PTHR48022:SF3">
    <property type="entry name" value="HEXOSE TRANSPORTER PROTEIN (AFU_ORTHOLOGUE AFUA_8G04480)-RELATED"/>
    <property type="match status" value="1"/>
</dbReference>
<dbReference type="EMBL" id="CABFNQ020000544">
    <property type="protein sequence ID" value="CAH0018766.1"/>
    <property type="molecule type" value="Genomic_DNA"/>
</dbReference>
<feature type="transmembrane region" description="Helical" evidence="7">
    <location>
        <begin position="94"/>
        <end position="111"/>
    </location>
</feature>
<comment type="similarity">
    <text evidence="2">Belongs to the major facilitator superfamily. Sugar transporter (TC 2.A.1.1) family.</text>
</comment>
<feature type="transmembrane region" description="Helical" evidence="7">
    <location>
        <begin position="335"/>
        <end position="353"/>
    </location>
</feature>
<evidence type="ECO:0000259" key="8">
    <source>
        <dbReference type="PROSITE" id="PS50850"/>
    </source>
</evidence>
<evidence type="ECO:0000313" key="10">
    <source>
        <dbReference type="Proteomes" id="UP000696573"/>
    </source>
</evidence>
<keyword evidence="4 7" id="KW-0812">Transmembrane</keyword>
<keyword evidence="5 7" id="KW-1133">Transmembrane helix</keyword>
<evidence type="ECO:0000256" key="2">
    <source>
        <dbReference type="ARBA" id="ARBA00010992"/>
    </source>
</evidence>
<evidence type="ECO:0000256" key="7">
    <source>
        <dbReference type="SAM" id="Phobius"/>
    </source>
</evidence>
<dbReference type="OrthoDB" id="6133115at2759"/>
<feature type="transmembrane region" description="Helical" evidence="7">
    <location>
        <begin position="458"/>
        <end position="479"/>
    </location>
</feature>
<feature type="transmembrane region" description="Helical" evidence="7">
    <location>
        <begin position="154"/>
        <end position="175"/>
    </location>
</feature>
<feature type="domain" description="Major facilitator superfamily (MFS) profile" evidence="8">
    <location>
        <begin position="25"/>
        <end position="483"/>
    </location>
</feature>
<dbReference type="InterPro" id="IPR036259">
    <property type="entry name" value="MFS_trans_sf"/>
</dbReference>
<dbReference type="GO" id="GO:0016020">
    <property type="term" value="C:membrane"/>
    <property type="evidence" value="ECO:0007669"/>
    <property type="project" value="UniProtKB-SubCell"/>
</dbReference>
<name>A0A9N9V8N0_9HYPO</name>
<keyword evidence="6 7" id="KW-0472">Membrane</keyword>
<dbReference type="PANTHER" id="PTHR48022">
    <property type="entry name" value="PLASTIDIC GLUCOSE TRANSPORTER 4"/>
    <property type="match status" value="1"/>
</dbReference>
<dbReference type="PRINTS" id="PR00171">
    <property type="entry name" value="SUGRTRNSPORT"/>
</dbReference>
<dbReference type="InterPro" id="IPR020846">
    <property type="entry name" value="MFS_dom"/>
</dbReference>
<protein>
    <recommendedName>
        <fullName evidence="8">Major facilitator superfamily (MFS) profile domain-containing protein</fullName>
    </recommendedName>
</protein>
<dbReference type="InterPro" id="IPR050360">
    <property type="entry name" value="MFS_Sugar_Transporters"/>
</dbReference>
<feature type="transmembrane region" description="Helical" evidence="7">
    <location>
        <begin position="294"/>
        <end position="315"/>
    </location>
</feature>
<keyword evidence="3" id="KW-0813">Transport</keyword>